<protein>
    <submittedName>
        <fullName evidence="2">Uncharacterized protein</fullName>
    </submittedName>
</protein>
<dbReference type="AlphaFoldDB" id="A0A9D2EAE5"/>
<name>A0A9D2EAE5_9BACE</name>
<feature type="transmembrane region" description="Helical" evidence="1">
    <location>
        <begin position="136"/>
        <end position="157"/>
    </location>
</feature>
<proteinExistence type="predicted"/>
<evidence type="ECO:0000313" key="2">
    <source>
        <dbReference type="EMBL" id="HIZ33701.1"/>
    </source>
</evidence>
<comment type="caution">
    <text evidence="2">The sequence shown here is derived from an EMBL/GenBank/DDBJ whole genome shotgun (WGS) entry which is preliminary data.</text>
</comment>
<gene>
    <name evidence="2" type="ORF">H9814_09255</name>
</gene>
<sequence length="167" mass="18321">MERKFRIQNASGAVLWVLLGVTAVVLALFFLGGETPPGERLVADLTKDEPLHTDALLVWMYVLLGVAVAATLGTMAHRFLRRWAASPREALRPLAGAGLLTLVLGMAWLCGSDRPLDMPGYDGGGNTPFWLRLADMFLYTVYVLLGVAVVLVIGFAVRKRVINRYHN</sequence>
<evidence type="ECO:0000256" key="1">
    <source>
        <dbReference type="SAM" id="Phobius"/>
    </source>
</evidence>
<keyword evidence="1" id="KW-0812">Transmembrane</keyword>
<reference evidence="2" key="2">
    <citation type="submission" date="2021-04" db="EMBL/GenBank/DDBJ databases">
        <authorList>
            <person name="Gilroy R."/>
        </authorList>
    </citation>
    <scope>NUCLEOTIDE SEQUENCE</scope>
    <source>
        <strain evidence="2">ChiHjej9B8-1298</strain>
    </source>
</reference>
<dbReference type="Proteomes" id="UP000824028">
    <property type="component" value="Unassembled WGS sequence"/>
</dbReference>
<reference evidence="2" key="1">
    <citation type="journal article" date="2021" name="PeerJ">
        <title>Extensive microbial diversity within the chicken gut microbiome revealed by metagenomics and culture.</title>
        <authorList>
            <person name="Gilroy R."/>
            <person name="Ravi A."/>
            <person name="Getino M."/>
            <person name="Pursley I."/>
            <person name="Horton D.L."/>
            <person name="Alikhan N.F."/>
            <person name="Baker D."/>
            <person name="Gharbi K."/>
            <person name="Hall N."/>
            <person name="Watson M."/>
            <person name="Adriaenssens E.M."/>
            <person name="Foster-Nyarko E."/>
            <person name="Jarju S."/>
            <person name="Secka A."/>
            <person name="Antonio M."/>
            <person name="Oren A."/>
            <person name="Chaudhuri R.R."/>
            <person name="La Ragione R."/>
            <person name="Hildebrand F."/>
            <person name="Pallen M.J."/>
        </authorList>
    </citation>
    <scope>NUCLEOTIDE SEQUENCE</scope>
    <source>
        <strain evidence="2">ChiHjej9B8-1298</strain>
    </source>
</reference>
<feature type="transmembrane region" description="Helical" evidence="1">
    <location>
        <begin position="12"/>
        <end position="31"/>
    </location>
</feature>
<evidence type="ECO:0000313" key="3">
    <source>
        <dbReference type="Proteomes" id="UP000824028"/>
    </source>
</evidence>
<dbReference type="EMBL" id="DXBX01000075">
    <property type="protein sequence ID" value="HIZ33701.1"/>
    <property type="molecule type" value="Genomic_DNA"/>
</dbReference>
<organism evidence="2 3">
    <name type="scientific">Candidatus Bacteroides merdigallinarum</name>
    <dbReference type="NCBI Taxonomy" id="2838473"/>
    <lineage>
        <taxon>Bacteria</taxon>
        <taxon>Pseudomonadati</taxon>
        <taxon>Bacteroidota</taxon>
        <taxon>Bacteroidia</taxon>
        <taxon>Bacteroidales</taxon>
        <taxon>Bacteroidaceae</taxon>
        <taxon>Bacteroides</taxon>
    </lineage>
</organism>
<feature type="transmembrane region" description="Helical" evidence="1">
    <location>
        <begin position="58"/>
        <end position="79"/>
    </location>
</feature>
<keyword evidence="1" id="KW-0472">Membrane</keyword>
<feature type="transmembrane region" description="Helical" evidence="1">
    <location>
        <begin position="91"/>
        <end position="109"/>
    </location>
</feature>
<keyword evidence="1" id="KW-1133">Transmembrane helix</keyword>
<accession>A0A9D2EAE5</accession>